<accession>A0A443ZQ67</accession>
<dbReference type="EMBL" id="QJRG01000047">
    <property type="protein sequence ID" value="RWU21259.1"/>
    <property type="molecule type" value="Genomic_DNA"/>
</dbReference>
<dbReference type="RefSeq" id="WP_128324863.1">
    <property type="nucleotide sequence ID" value="NZ_QJRG01000047.1"/>
</dbReference>
<evidence type="ECO:0000313" key="2">
    <source>
        <dbReference type="Proteomes" id="UP000288983"/>
    </source>
</evidence>
<sequence>MSVINRFHEIANDALEAINKHLMPGAKLALVIYTPGEPERDIVLKDRGLNVDEVVSRLRRRGGLSLDGENAYKRDLYDSILGALAFGKQNINPPPQGHWCREFWDIGRAEGAMQEDLGEALVQAREQRDALLVAAQEALRVIDRIKPTGHGNGTQVRLAAAIKKAVV</sequence>
<gene>
    <name evidence="1" type="ORF">DM813_18900</name>
</gene>
<evidence type="ECO:0000313" key="1">
    <source>
        <dbReference type="EMBL" id="RWU21259.1"/>
    </source>
</evidence>
<proteinExistence type="predicted"/>
<protein>
    <submittedName>
        <fullName evidence="1">Uncharacterized protein</fullName>
    </submittedName>
</protein>
<dbReference type="AlphaFoldDB" id="A0A443ZQ67"/>
<organism evidence="1 2">
    <name type="scientific">Pseudomonas alkylphenolica</name>
    <dbReference type="NCBI Taxonomy" id="237609"/>
    <lineage>
        <taxon>Bacteria</taxon>
        <taxon>Pseudomonadati</taxon>
        <taxon>Pseudomonadota</taxon>
        <taxon>Gammaproteobacteria</taxon>
        <taxon>Pseudomonadales</taxon>
        <taxon>Pseudomonadaceae</taxon>
        <taxon>Pseudomonas</taxon>
    </lineage>
</organism>
<dbReference type="Proteomes" id="UP000288983">
    <property type="component" value="Unassembled WGS sequence"/>
</dbReference>
<name>A0A443ZQ67_9PSED</name>
<dbReference type="OrthoDB" id="7008216at2"/>
<comment type="caution">
    <text evidence="1">The sequence shown here is derived from an EMBL/GenBank/DDBJ whole genome shotgun (WGS) entry which is preliminary data.</text>
</comment>
<reference evidence="1 2" key="1">
    <citation type="submission" date="2018-06" db="EMBL/GenBank/DDBJ databases">
        <title>Bacteria isolated from soil of Wuhan.</title>
        <authorList>
            <person name="Wei X."/>
            <person name="Chunhua H."/>
        </authorList>
    </citation>
    <scope>NUCLEOTIDE SEQUENCE [LARGE SCALE GENOMIC DNA]</scope>
    <source>
        <strain evidence="2">xwS2</strain>
    </source>
</reference>